<dbReference type="Proteomes" id="UP000472839">
    <property type="component" value="Unassembled WGS sequence"/>
</dbReference>
<feature type="compositionally biased region" description="Low complexity" evidence="2">
    <location>
        <begin position="1213"/>
        <end position="1224"/>
    </location>
</feature>
<evidence type="ECO:0000256" key="2">
    <source>
        <dbReference type="SAM" id="MobiDB-lite"/>
    </source>
</evidence>
<evidence type="ECO:0000313" key="3">
    <source>
        <dbReference type="EMBL" id="KAB7891271.1"/>
    </source>
</evidence>
<evidence type="ECO:0000313" key="4">
    <source>
        <dbReference type="Proteomes" id="UP000472839"/>
    </source>
</evidence>
<feature type="compositionally biased region" description="Polar residues" evidence="2">
    <location>
        <begin position="1225"/>
        <end position="1240"/>
    </location>
</feature>
<dbReference type="RefSeq" id="WP_152279373.1">
    <property type="nucleotide sequence ID" value="NZ_WFKK01000001.1"/>
</dbReference>
<accession>A0A6L4WWK8</accession>
<dbReference type="EMBL" id="WFKK01000001">
    <property type="protein sequence ID" value="KAB7891271.1"/>
    <property type="molecule type" value="Genomic_DNA"/>
</dbReference>
<proteinExistence type="predicted"/>
<protein>
    <submittedName>
        <fullName evidence="3">Uncharacterized protein</fullName>
    </submittedName>
</protein>
<name>A0A6L4WWK8_9BACT</name>
<sequence>MINQDDPNADLLKTKGYTNIKNVLFSDYNEDSAINEMYHNDKLVGHTNSFLSFTNNYNNSKEFIREDLYAKTASHKDSNVFNNSFTNDGVKLYQEKEFLKNPREAIGKAIKSILDEVSKEYDITEDDKAMFSSFGDDAKKSRENRNNAIFQLQKKEDYANKKLIGGLETCNDLLTLLSQVETGSKNSFSQKTKEILDNKIDEAFKKEFIEDSFIPKEARQDIYRRVEAVDLDKIESLEDKKKEEAKIINHINEVLTPYYIENAERNNITYTDDIKSDIAGSLMRNVKDVSDLNSSINKYSSLTLELNTKVKMNKDFTSLYSLHTNYSKLSKDRNNESVDSTINDYKINKSLEELRQYVIANQDIVKNVLGNSRYADENRAEIEDFNNKLLNRDSFNELLKSDSIEEGKNKDKVVSNFISHYLTQSLHDNVDSILEENRDSFTASERQKIKTVTSSNIHEMAKEYSNAIGKEDGSFTARVSGEIYNNFQKKNFQNVVLDIVLDSDRKDSNNKKELKNDLGNFVANSKGSEFDFAKKNYDSEKIAEVMNFNNLNSNDKINKNISSEEAGKIARQTFKDSGLRDFAKDIRNTKISEDKNPKAKKDVPLQENLRNVSTSKYQNMSDSIVQSSLTRMLFSKKTFSEFKGCVSASSIQKTSMDTKLSGLDKCVTKLTTDMEQDAKNLVQLATQAVQGIGALNPLVSLFEIFAKIREKMVEGLKSDLERITEEVNKIALEAGSAHTELERRARINLLEAKEDGDVNFTAVHESERNVLASEIKQEFICDSIVENSIIEDFFKDKTKEQINEFIQESFTDLNISKMTTEQKQSIDNQDFADVLTDLDVENEELKDVQNYSEFLAKNPSKEDLEKLNISLDDALDLSKFNFENSVEKTETEEKSDMLIRSIEKIDLFQAKIAELKYANDGELKPLSEYRLFQDDNIEQELLSKWAIENDVTQDVFDDYISRDFEELDKEKLKLSFESIRTGLEIQKEDLIRKEEELIQLKEEAKELDAKFGTHNEVPEFKNESEQKEFDSYMLLKSEITNLEGILDSEIRPRERIENTIKEVENILKQDMSSIEKRNVLSHAVNVLSSNDSTFLNIEALEKYASLAVDFISDPNKEIDLLGIALDEKAYALKVNLETRTNSARYDSEKHREYLEKVDYESDLDLMNNTKESTFVTSLQSWTDVIKDVAESISSNNTVSDANRDIQARSETLSNSSGNSGMNTNRKVSTPNTGVTSSLVDDSNMRKQKLEGKEDIESKSLEEELMEEAKDMSRRM</sequence>
<comment type="caution">
    <text evidence="3">The sequence shown here is derived from an EMBL/GenBank/DDBJ whole genome shotgun (WGS) entry which is preliminary data.</text>
</comment>
<gene>
    <name evidence="3" type="ORF">GBG19_00110</name>
</gene>
<feature type="compositionally biased region" description="Basic and acidic residues" evidence="2">
    <location>
        <begin position="1242"/>
        <end position="1275"/>
    </location>
</feature>
<feature type="coiled-coil region" evidence="1">
    <location>
        <begin position="983"/>
        <end position="1010"/>
    </location>
</feature>
<dbReference type="AlphaFoldDB" id="A0A6L4WWK8"/>
<feature type="region of interest" description="Disordered" evidence="2">
    <location>
        <begin position="589"/>
        <end position="612"/>
    </location>
</feature>
<reference evidence="3 4" key="1">
    <citation type="submission" date="2019-10" db="EMBL/GenBank/DDBJ databases">
        <title>Poseidonibacter ostreae sp. nov., isolated from the gut of the Ostrea denselamellosa.</title>
        <authorList>
            <person name="Choi A."/>
        </authorList>
    </citation>
    <scope>NUCLEOTIDE SEQUENCE [LARGE SCALE GENOMIC DNA]</scope>
    <source>
        <strain evidence="3 4">SJOD-M-33</strain>
    </source>
</reference>
<organism evidence="3 4">
    <name type="scientific">Poseidonibacter ostreae</name>
    <dbReference type="NCBI Taxonomy" id="2654171"/>
    <lineage>
        <taxon>Bacteria</taxon>
        <taxon>Pseudomonadati</taxon>
        <taxon>Campylobacterota</taxon>
        <taxon>Epsilonproteobacteria</taxon>
        <taxon>Campylobacterales</taxon>
        <taxon>Arcobacteraceae</taxon>
        <taxon>Poseidonibacter</taxon>
    </lineage>
</organism>
<evidence type="ECO:0000256" key="1">
    <source>
        <dbReference type="SAM" id="Coils"/>
    </source>
</evidence>
<feature type="compositionally biased region" description="Basic and acidic residues" evidence="2">
    <location>
        <begin position="589"/>
        <end position="604"/>
    </location>
</feature>
<keyword evidence="1" id="KW-0175">Coiled coil</keyword>
<feature type="region of interest" description="Disordered" evidence="2">
    <location>
        <begin position="1209"/>
        <end position="1275"/>
    </location>
</feature>